<dbReference type="Pfam" id="PF00781">
    <property type="entry name" value="DAGK_cat"/>
    <property type="match status" value="1"/>
</dbReference>
<dbReference type="PANTHER" id="PTHR12358">
    <property type="entry name" value="SPHINGOSINE KINASE"/>
    <property type="match status" value="1"/>
</dbReference>
<evidence type="ECO:0000256" key="2">
    <source>
        <dbReference type="ARBA" id="ARBA00022741"/>
    </source>
</evidence>
<dbReference type="GO" id="GO:0005524">
    <property type="term" value="F:ATP binding"/>
    <property type="evidence" value="ECO:0007669"/>
    <property type="project" value="UniProtKB-KW"/>
</dbReference>
<sequence>MKRVLFIVNPFSGGIDKTILLDSIESFVKNHHYSHLIYKTSGSEDLEQVKKLIVEFQPAILAVAGGDGTVLTAVNAVLDTSIPIAIIPVGSANGMAKELNIPTDIFKALTLIESGIDLKIDLLDINGQVCVHLADVGLNAKVVKRFEQDPNRGLWVYGKYVFRELFQLRINRFIIQLPEKKIKRFAVSMIFANASKYGTGAVINPVGSLTDGKFELCIIKQFPFWQFFILALKAFFGKISNSAYVEIISTSEAIIKASRKTLLQADGEILGKVKRIVIKVLPQAVTFRVSSV</sequence>
<dbReference type="InterPro" id="IPR001206">
    <property type="entry name" value="Diacylglycerol_kinase_cat_dom"/>
</dbReference>
<protein>
    <submittedName>
        <fullName evidence="6">Diacylglycerol kinase</fullName>
    </submittedName>
</protein>
<dbReference type="EMBL" id="PQVF01000003">
    <property type="protein sequence ID" value="POY38010.1"/>
    <property type="molecule type" value="Genomic_DNA"/>
</dbReference>
<evidence type="ECO:0000313" key="6">
    <source>
        <dbReference type="EMBL" id="POY38010.1"/>
    </source>
</evidence>
<gene>
    <name evidence="6" type="ORF">C3K47_05655</name>
</gene>
<dbReference type="AlphaFoldDB" id="A0A2S5A5Y8"/>
<comment type="caution">
    <text evidence="6">The sequence shown here is derived from an EMBL/GenBank/DDBJ whole genome shotgun (WGS) entry which is preliminary data.</text>
</comment>
<dbReference type="InterPro" id="IPR017438">
    <property type="entry name" value="ATP-NAD_kinase_N"/>
</dbReference>
<evidence type="ECO:0000259" key="5">
    <source>
        <dbReference type="PROSITE" id="PS50146"/>
    </source>
</evidence>
<keyword evidence="1" id="KW-0808">Transferase</keyword>
<evidence type="ECO:0000313" key="7">
    <source>
        <dbReference type="Proteomes" id="UP000236893"/>
    </source>
</evidence>
<keyword evidence="7" id="KW-1185">Reference proteome</keyword>
<dbReference type="SUPFAM" id="SSF111331">
    <property type="entry name" value="NAD kinase/diacylglycerol kinase-like"/>
    <property type="match status" value="1"/>
</dbReference>
<organism evidence="6 7">
    <name type="scientific">Solitalea longa</name>
    <dbReference type="NCBI Taxonomy" id="2079460"/>
    <lineage>
        <taxon>Bacteria</taxon>
        <taxon>Pseudomonadati</taxon>
        <taxon>Bacteroidota</taxon>
        <taxon>Sphingobacteriia</taxon>
        <taxon>Sphingobacteriales</taxon>
        <taxon>Sphingobacteriaceae</taxon>
        <taxon>Solitalea</taxon>
    </lineage>
</organism>
<keyword evidence="2" id="KW-0547">Nucleotide-binding</keyword>
<reference evidence="6 7" key="1">
    <citation type="submission" date="2018-01" db="EMBL/GenBank/DDBJ databases">
        <authorList>
            <person name="Gaut B.S."/>
            <person name="Morton B.R."/>
            <person name="Clegg M.T."/>
            <person name="Duvall M.R."/>
        </authorList>
    </citation>
    <scope>NUCLEOTIDE SEQUENCE [LARGE SCALE GENOMIC DNA]</scope>
    <source>
        <strain evidence="6 7">HR-AV</strain>
    </source>
</reference>
<dbReference type="GO" id="GO:0005886">
    <property type="term" value="C:plasma membrane"/>
    <property type="evidence" value="ECO:0007669"/>
    <property type="project" value="TreeGrafter"/>
</dbReference>
<dbReference type="GO" id="GO:0016301">
    <property type="term" value="F:kinase activity"/>
    <property type="evidence" value="ECO:0007669"/>
    <property type="project" value="UniProtKB-KW"/>
</dbReference>
<feature type="domain" description="DAGKc" evidence="5">
    <location>
        <begin position="1"/>
        <end position="129"/>
    </location>
</feature>
<accession>A0A2S5A5Y8</accession>
<name>A0A2S5A5Y8_9SPHI</name>
<evidence type="ECO:0000256" key="4">
    <source>
        <dbReference type="ARBA" id="ARBA00022840"/>
    </source>
</evidence>
<proteinExistence type="predicted"/>
<dbReference type="InterPro" id="IPR016064">
    <property type="entry name" value="NAD/diacylglycerol_kinase_sf"/>
</dbReference>
<dbReference type="Pfam" id="PF19279">
    <property type="entry name" value="YegS_C"/>
    <property type="match status" value="1"/>
</dbReference>
<dbReference type="Gene3D" id="2.60.200.40">
    <property type="match status" value="1"/>
</dbReference>
<dbReference type="Proteomes" id="UP000236893">
    <property type="component" value="Unassembled WGS sequence"/>
</dbReference>
<dbReference type="InterPro" id="IPR045540">
    <property type="entry name" value="YegS/DAGK_C"/>
</dbReference>
<dbReference type="RefSeq" id="WP_103788140.1">
    <property type="nucleotide sequence ID" value="NZ_PQVF01000003.1"/>
</dbReference>
<keyword evidence="4" id="KW-0067">ATP-binding</keyword>
<dbReference type="InterPro" id="IPR050187">
    <property type="entry name" value="Lipid_Phosphate_FormReg"/>
</dbReference>
<evidence type="ECO:0000256" key="1">
    <source>
        <dbReference type="ARBA" id="ARBA00022679"/>
    </source>
</evidence>
<dbReference type="PANTHER" id="PTHR12358:SF106">
    <property type="entry name" value="LIPID KINASE YEGS"/>
    <property type="match status" value="1"/>
</dbReference>
<dbReference type="OrthoDB" id="9786026at2"/>
<dbReference type="SMART" id="SM00046">
    <property type="entry name" value="DAGKc"/>
    <property type="match status" value="1"/>
</dbReference>
<dbReference type="Gene3D" id="3.40.50.10330">
    <property type="entry name" value="Probable inorganic polyphosphate/atp-NAD kinase, domain 1"/>
    <property type="match status" value="1"/>
</dbReference>
<keyword evidence="3 6" id="KW-0418">Kinase</keyword>
<evidence type="ECO:0000256" key="3">
    <source>
        <dbReference type="ARBA" id="ARBA00022777"/>
    </source>
</evidence>
<dbReference type="PROSITE" id="PS50146">
    <property type="entry name" value="DAGK"/>
    <property type="match status" value="1"/>
</dbReference>